<organism evidence="3 4">
    <name type="scientific">Isoalcanivorax beigongshangi</name>
    <dbReference type="NCBI Taxonomy" id="3238810"/>
    <lineage>
        <taxon>Bacteria</taxon>
        <taxon>Pseudomonadati</taxon>
        <taxon>Pseudomonadota</taxon>
        <taxon>Gammaproteobacteria</taxon>
        <taxon>Oceanospirillales</taxon>
        <taxon>Alcanivoracaceae</taxon>
        <taxon>Isoalcanivorax</taxon>
    </lineage>
</organism>
<feature type="signal peptide" evidence="2">
    <location>
        <begin position="1"/>
        <end position="21"/>
    </location>
</feature>
<sequence>MKRYWGAALLCGLLLTTVGCGSSRDRNPTSAGVTVSGTVMKGVAQGVQVAVQDAWGRTLGVVKTDDQGHFSLPVLPMAPPAAAGEMSAATNFYVGVEPGSSLYRVLIQQGSLQQGNGHVVCDAPQCRSGGGVEVGFGATYPTSTLVLSGLLVVEDGQRAAALPINVLTTLQDMLAREQQLTAARAGQIVQDLFGLSSPPAYLPPSGVDLTDPEAVARASVEELVTAVLNAAVEQDAYQNGQQGVPAWLDERREQMREQQMALERERLLALRDAAAATAQAAADAHAAKQAELRAKLESVRQRASQQINDAIDEHCDGDLCLPAPRLSPAEQSALDAAKALVAQVRGVAAASLEVFESGLDPAHPDHDPDTLPARLQQAGQLLGGEHAQLLPVLRDVMQVAGEHLESVVIKGEPDGPQAIAELARRYAHNNVPWRVCEGPWMADYDACVEAYVEAFASRFIGGQLMREGQRWQLQDVSLRADDVADSPIWYVALALEQPRFSQDGDLALGAGPQQLPFSGTVQGDGLSLQINSGSALDFTLGEAFAGSLEAPGALQLTSVDLVLDAVLAVGDGDAQQRFTGRLELGLVASPAMHAANPNLPLVSPIPHTLVLDGRFEQDDQQPLVAELEMVIDNAARFAARQQGGRFDDRAGYAYDSGLNEVTLTLGTDQDGVQLRLHQQGPDGVYVDCAAHGKATCGEQFEWPLESAWFYEVLDTQLSEPACVEAGFWWSEEESGCIESVYLTEDELAADLRLALRGWTLEEISQRLGPVPVTGEGTYQLQPLSWQPSHDRYGNDLFTAEQGTLPAYLVRMAPDHERDGGYLSGVLHARTEGRLAAGLPTMQLELDMQRTGYRAGNASLKLNWEEADQTPVALTFSTPQLQPLTEVTVANRDGTRLLLSRDAVSGELSGRIERQGQALGTVRREGAVYMVTWLDDSIESLY</sequence>
<keyword evidence="2" id="KW-0732">Signal</keyword>
<dbReference type="EMBL" id="JBGCUO010000001">
    <property type="protein sequence ID" value="MEY1661050.1"/>
    <property type="molecule type" value="Genomic_DNA"/>
</dbReference>
<accession>A0ABV4AHB7</accession>
<keyword evidence="4" id="KW-1185">Reference proteome</keyword>
<dbReference type="RefSeq" id="WP_369454288.1">
    <property type="nucleotide sequence ID" value="NZ_JBGCUO010000001.1"/>
</dbReference>
<evidence type="ECO:0000256" key="1">
    <source>
        <dbReference type="SAM" id="Coils"/>
    </source>
</evidence>
<evidence type="ECO:0000313" key="4">
    <source>
        <dbReference type="Proteomes" id="UP001562065"/>
    </source>
</evidence>
<dbReference type="PROSITE" id="PS51257">
    <property type="entry name" value="PROKAR_LIPOPROTEIN"/>
    <property type="match status" value="1"/>
</dbReference>
<feature type="chain" id="PRO_5045729200" description="Carboxypeptidase regulatory-like domain-containing protein" evidence="2">
    <location>
        <begin position="22"/>
        <end position="941"/>
    </location>
</feature>
<proteinExistence type="predicted"/>
<gene>
    <name evidence="3" type="ORF">AB5I84_02685</name>
</gene>
<dbReference type="Proteomes" id="UP001562065">
    <property type="component" value="Unassembled WGS sequence"/>
</dbReference>
<reference evidence="3 4" key="1">
    <citation type="submission" date="2024-07" db="EMBL/GenBank/DDBJ databases">
        <authorList>
            <person name="Ren Q."/>
        </authorList>
    </citation>
    <scope>NUCLEOTIDE SEQUENCE [LARGE SCALE GENOMIC DNA]</scope>
    <source>
        <strain evidence="3 4">REN37</strain>
    </source>
</reference>
<evidence type="ECO:0000256" key="2">
    <source>
        <dbReference type="SAM" id="SignalP"/>
    </source>
</evidence>
<evidence type="ECO:0000313" key="3">
    <source>
        <dbReference type="EMBL" id="MEY1661050.1"/>
    </source>
</evidence>
<protein>
    <recommendedName>
        <fullName evidence="5">Carboxypeptidase regulatory-like domain-containing protein</fullName>
    </recommendedName>
</protein>
<comment type="caution">
    <text evidence="3">The sequence shown here is derived from an EMBL/GenBank/DDBJ whole genome shotgun (WGS) entry which is preliminary data.</text>
</comment>
<keyword evidence="1" id="KW-0175">Coiled coil</keyword>
<name>A0ABV4AHB7_9GAMM</name>
<evidence type="ECO:0008006" key="5">
    <source>
        <dbReference type="Google" id="ProtNLM"/>
    </source>
</evidence>
<feature type="coiled-coil region" evidence="1">
    <location>
        <begin position="282"/>
        <end position="313"/>
    </location>
</feature>